<dbReference type="Proteomes" id="UP001468798">
    <property type="component" value="Unassembled WGS sequence"/>
</dbReference>
<dbReference type="EMBL" id="JBCGDP010000003">
    <property type="protein sequence ID" value="MEM0575844.1"/>
    <property type="molecule type" value="Genomic_DNA"/>
</dbReference>
<name>A0ABU9NKK8_9FLAO</name>
<evidence type="ECO:0000313" key="3">
    <source>
        <dbReference type="Proteomes" id="UP001468798"/>
    </source>
</evidence>
<gene>
    <name evidence="2" type="ORF">WFZ86_04990</name>
</gene>
<accession>A0ABU9NKK8</accession>
<organism evidence="2 3">
    <name type="scientific">Flavobacterium polysaccharolyticum</name>
    <dbReference type="NCBI Taxonomy" id="3133148"/>
    <lineage>
        <taxon>Bacteria</taxon>
        <taxon>Pseudomonadati</taxon>
        <taxon>Bacteroidota</taxon>
        <taxon>Flavobacteriia</taxon>
        <taxon>Flavobacteriales</taxon>
        <taxon>Flavobacteriaceae</taxon>
        <taxon>Flavobacterium</taxon>
    </lineage>
</organism>
<proteinExistence type="predicted"/>
<keyword evidence="3" id="KW-1185">Reference proteome</keyword>
<dbReference type="RefSeq" id="WP_342690911.1">
    <property type="nucleotide sequence ID" value="NZ_JBCGDP010000003.1"/>
</dbReference>
<keyword evidence="1" id="KW-0732">Signal</keyword>
<dbReference type="InterPro" id="IPR019613">
    <property type="entry name" value="DUF4198"/>
</dbReference>
<protein>
    <submittedName>
        <fullName evidence="2">DUF4198 domain-containing protein</fullName>
    </submittedName>
</protein>
<comment type="caution">
    <text evidence="2">The sequence shown here is derived from an EMBL/GenBank/DDBJ whole genome shotgun (WGS) entry which is preliminary data.</text>
</comment>
<sequence length="242" mass="27300">MKNVLKKVSFPFLALTLLFSASTFAHALWIETKATGTKGKSQTINVYFGEFADNDITKTAKWFSDIKEFSLILISPSKKEINLTAKALEDKYQALFTPDEEGVYTIAMHHTVKDVYGTMKLDYNSSATVVVSNDSKGNDATVNPNIISLFSKEIKNAKKDTKITVNALYEGKIAKEQKVKVIAPNGWEKELWTNINGEISFTPIWSGNYMVEFTYTEKKSGEHNAKKYDEVWKMATYFIGVK</sequence>
<feature type="signal peptide" evidence="1">
    <location>
        <begin position="1"/>
        <end position="27"/>
    </location>
</feature>
<feature type="chain" id="PRO_5045766769" evidence="1">
    <location>
        <begin position="28"/>
        <end position="242"/>
    </location>
</feature>
<evidence type="ECO:0000256" key="1">
    <source>
        <dbReference type="SAM" id="SignalP"/>
    </source>
</evidence>
<dbReference type="Pfam" id="PF10670">
    <property type="entry name" value="DUF4198"/>
    <property type="match status" value="1"/>
</dbReference>
<evidence type="ECO:0000313" key="2">
    <source>
        <dbReference type="EMBL" id="MEM0575844.1"/>
    </source>
</evidence>
<reference evidence="2 3" key="1">
    <citation type="submission" date="2024-03" db="EMBL/GenBank/DDBJ databases">
        <title>Two novel species of the genus Flavobacterium exhibiting potentially degradation of complex polysaccharides.</title>
        <authorList>
            <person name="Lian X."/>
        </authorList>
    </citation>
    <scope>NUCLEOTIDE SEQUENCE [LARGE SCALE GENOMIC DNA]</scope>
    <source>
        <strain evidence="2 3">N6</strain>
    </source>
</reference>
<dbReference type="SUPFAM" id="SSF49478">
    <property type="entry name" value="Cna protein B-type domain"/>
    <property type="match status" value="1"/>
</dbReference>